<evidence type="ECO:0000259" key="1">
    <source>
        <dbReference type="Pfam" id="PF05419"/>
    </source>
</evidence>
<dbReference type="InterPro" id="IPR037215">
    <property type="entry name" value="GUN4-like_sf"/>
</dbReference>
<dbReference type="Gene3D" id="1.10.10.1770">
    <property type="entry name" value="Gun4-like"/>
    <property type="match status" value="1"/>
</dbReference>
<reference evidence="2 3" key="1">
    <citation type="journal article" date="2013" name="Front. Microbiol.">
        <title>Comparative genomic analyses of the cyanobacterium, Lyngbya aestuarii BL J, a powerful hydrogen producer.</title>
        <authorList>
            <person name="Kothari A."/>
            <person name="Vaughn M."/>
            <person name="Garcia-Pichel F."/>
        </authorList>
    </citation>
    <scope>NUCLEOTIDE SEQUENCE [LARGE SCALE GENOMIC DNA]</scope>
    <source>
        <strain evidence="2 3">BL J</strain>
    </source>
</reference>
<dbReference type="RefSeq" id="WP_023067482.1">
    <property type="nucleotide sequence ID" value="NZ_AUZM01000039.1"/>
</dbReference>
<dbReference type="AlphaFoldDB" id="U7QEB3"/>
<dbReference type="CDD" id="cd16383">
    <property type="entry name" value="GUN4"/>
    <property type="match status" value="1"/>
</dbReference>
<feature type="domain" description="GUN4-like" evidence="1">
    <location>
        <begin position="183"/>
        <end position="317"/>
    </location>
</feature>
<proteinExistence type="predicted"/>
<comment type="caution">
    <text evidence="2">The sequence shown here is derived from an EMBL/GenBank/DDBJ whole genome shotgun (WGS) entry which is preliminary data.</text>
</comment>
<dbReference type="Pfam" id="PF05419">
    <property type="entry name" value="GUN4"/>
    <property type="match status" value="1"/>
</dbReference>
<dbReference type="PANTHER" id="PTHR34800">
    <property type="entry name" value="TETRAPYRROLE-BINDING PROTEIN, CHLOROPLASTIC"/>
    <property type="match status" value="1"/>
</dbReference>
<evidence type="ECO:0000313" key="3">
    <source>
        <dbReference type="Proteomes" id="UP000017127"/>
    </source>
</evidence>
<gene>
    <name evidence="2" type="ORF">M595_3783</name>
</gene>
<dbReference type="EMBL" id="AUZM01000039">
    <property type="protein sequence ID" value="ERT06259.1"/>
    <property type="molecule type" value="Genomic_DNA"/>
</dbReference>
<evidence type="ECO:0000313" key="2">
    <source>
        <dbReference type="EMBL" id="ERT06259.1"/>
    </source>
</evidence>
<organism evidence="2 3">
    <name type="scientific">Lyngbya aestuarii BL J</name>
    <dbReference type="NCBI Taxonomy" id="1348334"/>
    <lineage>
        <taxon>Bacteria</taxon>
        <taxon>Bacillati</taxon>
        <taxon>Cyanobacteriota</taxon>
        <taxon>Cyanophyceae</taxon>
        <taxon>Oscillatoriophycideae</taxon>
        <taxon>Oscillatoriales</taxon>
        <taxon>Microcoleaceae</taxon>
        <taxon>Lyngbya</taxon>
    </lineage>
</organism>
<dbReference type="OrthoDB" id="7915178at2"/>
<dbReference type="SUPFAM" id="SSF140869">
    <property type="entry name" value="GUN4-like"/>
    <property type="match status" value="1"/>
</dbReference>
<dbReference type="PANTHER" id="PTHR34800:SF1">
    <property type="entry name" value="TETRAPYRROLE-BINDING PROTEIN, CHLOROPLASTIC"/>
    <property type="match status" value="1"/>
</dbReference>
<dbReference type="InterPro" id="IPR008629">
    <property type="entry name" value="GUN4-like"/>
</dbReference>
<keyword evidence="3" id="KW-1185">Reference proteome</keyword>
<accession>U7QEB3</accession>
<name>U7QEB3_9CYAN</name>
<sequence>MNQVSEKISAIEQREAEILSILKQFQPFDPSEIQLKLLNLESQLKEAQKERTELNSQIANIPSYIEKNNSGLTENIVQEISRQVQPKLQNIQEQLISSIQANLTAELEDIEKRQSQVIVEKLSSIQENLERNQTQFFNSQANQVNEFLKQVSDSVQKTQNSESKDENILQTKKFSRKIEEPTQDFKYKTLENLLKDKQWQSADRQTLILINQACNKLADDLLLDKKDIEILPCTTLQAIDELWLKYSSGKFGFSVQKQIFESSGGKIGVDNYNDYCNFGKNVGWLVNNRWFYESSIYYSSDAPSGHLPLLLFVKIIRGIRSRKLYFSDFLSKLNKCRIG</sequence>
<dbReference type="GO" id="GO:0046906">
    <property type="term" value="F:tetrapyrrole binding"/>
    <property type="evidence" value="ECO:0007669"/>
    <property type="project" value="TreeGrafter"/>
</dbReference>
<protein>
    <submittedName>
        <fullName evidence="2">GUN4-like family protein</fullName>
    </submittedName>
</protein>
<dbReference type="Gene3D" id="1.25.40.620">
    <property type="match status" value="1"/>
</dbReference>
<dbReference type="Proteomes" id="UP000017127">
    <property type="component" value="Unassembled WGS sequence"/>
</dbReference>